<dbReference type="AlphaFoldDB" id="A0AAV7L6T4"/>
<reference evidence="1" key="1">
    <citation type="journal article" date="2022" name="bioRxiv">
        <title>Sequencing and chromosome-scale assembly of the giantPleurodeles waltlgenome.</title>
        <authorList>
            <person name="Brown T."/>
            <person name="Elewa A."/>
            <person name="Iarovenko S."/>
            <person name="Subramanian E."/>
            <person name="Araus A.J."/>
            <person name="Petzold A."/>
            <person name="Susuki M."/>
            <person name="Suzuki K.-i.T."/>
            <person name="Hayashi T."/>
            <person name="Toyoda A."/>
            <person name="Oliveira C."/>
            <person name="Osipova E."/>
            <person name="Leigh N.D."/>
            <person name="Simon A."/>
            <person name="Yun M.H."/>
        </authorList>
    </citation>
    <scope>NUCLEOTIDE SEQUENCE</scope>
    <source>
        <strain evidence="1">20211129_DDA</strain>
        <tissue evidence="1">Liver</tissue>
    </source>
</reference>
<proteinExistence type="predicted"/>
<name>A0AAV7L6T4_PLEWA</name>
<organism evidence="1 2">
    <name type="scientific">Pleurodeles waltl</name>
    <name type="common">Iberian ribbed newt</name>
    <dbReference type="NCBI Taxonomy" id="8319"/>
    <lineage>
        <taxon>Eukaryota</taxon>
        <taxon>Metazoa</taxon>
        <taxon>Chordata</taxon>
        <taxon>Craniata</taxon>
        <taxon>Vertebrata</taxon>
        <taxon>Euteleostomi</taxon>
        <taxon>Amphibia</taxon>
        <taxon>Batrachia</taxon>
        <taxon>Caudata</taxon>
        <taxon>Salamandroidea</taxon>
        <taxon>Salamandridae</taxon>
        <taxon>Pleurodelinae</taxon>
        <taxon>Pleurodeles</taxon>
    </lineage>
</organism>
<comment type="caution">
    <text evidence="1">The sequence shown here is derived from an EMBL/GenBank/DDBJ whole genome shotgun (WGS) entry which is preliminary data.</text>
</comment>
<evidence type="ECO:0000313" key="2">
    <source>
        <dbReference type="Proteomes" id="UP001066276"/>
    </source>
</evidence>
<protein>
    <submittedName>
        <fullName evidence="1">Uncharacterized protein</fullName>
    </submittedName>
</protein>
<sequence>MDEVSTIDGSLPVNVGSVIIGIVDDRVSVDGAVIVHRGVEEEVILSVDEIGVKVAKDAVVDEDAAMDTLKVLQYISSSLLSPLLSTRLSMTISSSTAELLTSYPSAVPKKAF</sequence>
<keyword evidence="2" id="KW-1185">Reference proteome</keyword>
<dbReference type="EMBL" id="JANPWB010000016">
    <property type="protein sequence ID" value="KAJ1083615.1"/>
    <property type="molecule type" value="Genomic_DNA"/>
</dbReference>
<gene>
    <name evidence="1" type="ORF">NDU88_003772</name>
</gene>
<accession>A0AAV7L6T4</accession>
<dbReference type="Proteomes" id="UP001066276">
    <property type="component" value="Chromosome 12"/>
</dbReference>
<evidence type="ECO:0000313" key="1">
    <source>
        <dbReference type="EMBL" id="KAJ1083615.1"/>
    </source>
</evidence>